<organism evidence="2">
    <name type="scientific">Arion vulgaris</name>
    <dbReference type="NCBI Taxonomy" id="1028688"/>
    <lineage>
        <taxon>Eukaryota</taxon>
        <taxon>Metazoa</taxon>
        <taxon>Spiralia</taxon>
        <taxon>Lophotrochozoa</taxon>
        <taxon>Mollusca</taxon>
        <taxon>Gastropoda</taxon>
        <taxon>Heterobranchia</taxon>
        <taxon>Euthyneura</taxon>
        <taxon>Panpulmonata</taxon>
        <taxon>Eupulmonata</taxon>
        <taxon>Stylommatophora</taxon>
        <taxon>Helicina</taxon>
        <taxon>Arionoidea</taxon>
        <taxon>Arionidae</taxon>
        <taxon>Arion</taxon>
    </lineage>
</organism>
<dbReference type="EMBL" id="HACG01016381">
    <property type="protein sequence ID" value="CEK63246.1"/>
    <property type="molecule type" value="Transcribed_RNA"/>
</dbReference>
<sequence>EKQPTNSFEGGITDSLSSSADHVLAGDTNSPILQNHELAKYTDAELKPAKELRTQNVSQREVQTPSSEDDLFDNNLPPQRQSYPERNTDASTDTDLEKVAMPGYLQKNYIIKKYMPSVKRSVRR</sequence>
<name>A0A0B6Z5R4_9EUPU</name>
<feature type="compositionally biased region" description="Polar residues" evidence="1">
    <location>
        <begin position="76"/>
        <end position="93"/>
    </location>
</feature>
<feature type="region of interest" description="Disordered" evidence="1">
    <location>
        <begin position="1"/>
        <end position="95"/>
    </location>
</feature>
<feature type="compositionally biased region" description="Basic and acidic residues" evidence="1">
    <location>
        <begin position="37"/>
        <end position="53"/>
    </location>
</feature>
<feature type="non-terminal residue" evidence="2">
    <location>
        <position position="1"/>
    </location>
</feature>
<dbReference type="AlphaFoldDB" id="A0A0B6Z5R4"/>
<feature type="compositionally biased region" description="Polar residues" evidence="1">
    <location>
        <begin position="54"/>
        <end position="66"/>
    </location>
</feature>
<evidence type="ECO:0000256" key="1">
    <source>
        <dbReference type="SAM" id="MobiDB-lite"/>
    </source>
</evidence>
<feature type="compositionally biased region" description="Polar residues" evidence="1">
    <location>
        <begin position="1"/>
        <end position="20"/>
    </location>
</feature>
<gene>
    <name evidence="2" type="primary">ORF47680</name>
</gene>
<proteinExistence type="predicted"/>
<reference evidence="2" key="1">
    <citation type="submission" date="2014-12" db="EMBL/GenBank/DDBJ databases">
        <title>Insight into the proteome of Arion vulgaris.</title>
        <authorList>
            <person name="Aradska J."/>
            <person name="Bulat T."/>
            <person name="Smidak R."/>
            <person name="Sarate P."/>
            <person name="Gangsoo J."/>
            <person name="Sialana F."/>
            <person name="Bilban M."/>
            <person name="Lubec G."/>
        </authorList>
    </citation>
    <scope>NUCLEOTIDE SEQUENCE</scope>
    <source>
        <tissue evidence="2">Skin</tissue>
    </source>
</reference>
<evidence type="ECO:0000313" key="2">
    <source>
        <dbReference type="EMBL" id="CEK63246.1"/>
    </source>
</evidence>
<feature type="non-terminal residue" evidence="2">
    <location>
        <position position="124"/>
    </location>
</feature>
<protein>
    <submittedName>
        <fullName evidence="2">Uncharacterized protein</fullName>
    </submittedName>
</protein>
<accession>A0A0B6Z5R4</accession>